<organism evidence="3 4">
    <name type="scientific">Cuscuta campestris</name>
    <dbReference type="NCBI Taxonomy" id="132261"/>
    <lineage>
        <taxon>Eukaryota</taxon>
        <taxon>Viridiplantae</taxon>
        <taxon>Streptophyta</taxon>
        <taxon>Embryophyta</taxon>
        <taxon>Tracheophyta</taxon>
        <taxon>Spermatophyta</taxon>
        <taxon>Magnoliopsida</taxon>
        <taxon>eudicotyledons</taxon>
        <taxon>Gunneridae</taxon>
        <taxon>Pentapetalae</taxon>
        <taxon>asterids</taxon>
        <taxon>lamiids</taxon>
        <taxon>Solanales</taxon>
        <taxon>Convolvulaceae</taxon>
        <taxon>Cuscuteae</taxon>
        <taxon>Cuscuta</taxon>
        <taxon>Cuscuta subgen. Grammica</taxon>
        <taxon>Cuscuta sect. Cleistogrammica</taxon>
    </lineage>
</organism>
<keyword evidence="1" id="KW-0112">Calmodulin-binding</keyword>
<comment type="similarity">
    <text evidence="2">Belongs to the IQD family.</text>
</comment>
<proteinExistence type="inferred from homology"/>
<dbReference type="Pfam" id="PF00612">
    <property type="entry name" value="IQ"/>
    <property type="match status" value="1"/>
</dbReference>
<dbReference type="PROSITE" id="PS50096">
    <property type="entry name" value="IQ"/>
    <property type="match status" value="1"/>
</dbReference>
<protein>
    <recommendedName>
        <fullName evidence="5">Protein IQ-DOMAIN 1</fullName>
    </recommendedName>
</protein>
<dbReference type="PANTHER" id="PTHR32295:SF134">
    <property type="entry name" value="PROTEIN IQ-DOMAIN 10"/>
    <property type="match status" value="1"/>
</dbReference>
<evidence type="ECO:0000313" key="4">
    <source>
        <dbReference type="Proteomes" id="UP000595140"/>
    </source>
</evidence>
<dbReference type="PANTHER" id="PTHR32295">
    <property type="entry name" value="IQ-DOMAIN 5-RELATED"/>
    <property type="match status" value="1"/>
</dbReference>
<dbReference type="GO" id="GO:0005516">
    <property type="term" value="F:calmodulin binding"/>
    <property type="evidence" value="ECO:0007669"/>
    <property type="project" value="UniProtKB-KW"/>
</dbReference>
<name>A0A484NAG5_9ASTE</name>
<keyword evidence="4" id="KW-1185">Reference proteome</keyword>
<reference evidence="3 4" key="1">
    <citation type="submission" date="2018-04" db="EMBL/GenBank/DDBJ databases">
        <authorList>
            <person name="Vogel A."/>
        </authorList>
    </citation>
    <scope>NUCLEOTIDE SEQUENCE [LARGE SCALE GENOMIC DNA]</scope>
</reference>
<evidence type="ECO:0000256" key="1">
    <source>
        <dbReference type="ARBA" id="ARBA00022860"/>
    </source>
</evidence>
<gene>
    <name evidence="3" type="ORF">CCAM_LOCUS39343</name>
</gene>
<sequence length="251" mass="29429">MGSGKWFIPTNCLKRLKMRVAKGLRKRKRKTGGPKLDEDAAATLIQSAFRAHLARRVVRRLKRTMRFKEVLLVHGCSYSDQQVAATTLKHIHSWSRIQSEIRARRHRMVVDGRLQHKKTQNDIKLQTKLHELQVEWSSGPETMKEILQRIQQREEAAIKRERAMAYAFSHQWRANWKDQGLGKAYYDVGEESWGWSWVERWIAVRPWENCKLQPNTSPRKETATNKKKLSLVRDEVLLSNVKTSVKPRKAL</sequence>
<dbReference type="Proteomes" id="UP000595140">
    <property type="component" value="Unassembled WGS sequence"/>
</dbReference>
<evidence type="ECO:0000313" key="3">
    <source>
        <dbReference type="EMBL" id="VFQ97567.1"/>
    </source>
</evidence>
<evidence type="ECO:0008006" key="5">
    <source>
        <dbReference type="Google" id="ProtNLM"/>
    </source>
</evidence>
<dbReference type="Gene3D" id="1.20.5.1190">
    <property type="entry name" value="iswi atpase"/>
    <property type="match status" value="1"/>
</dbReference>
<accession>A0A484NAG5</accession>
<dbReference type="InterPro" id="IPR000048">
    <property type="entry name" value="IQ_motif_EF-hand-BS"/>
</dbReference>
<dbReference type="OrthoDB" id="1923765at2759"/>
<dbReference type="AlphaFoldDB" id="A0A484NAG5"/>
<dbReference type="EMBL" id="OOIL02006555">
    <property type="protein sequence ID" value="VFQ97567.1"/>
    <property type="molecule type" value="Genomic_DNA"/>
</dbReference>
<evidence type="ECO:0000256" key="2">
    <source>
        <dbReference type="ARBA" id="ARBA00024341"/>
    </source>
</evidence>